<keyword evidence="3" id="KW-1185">Reference proteome</keyword>
<gene>
    <name evidence="2" type="ORF">ACFFHU_16975</name>
</gene>
<name>A0ABV6NYF9_9ACTN</name>
<evidence type="ECO:0000313" key="3">
    <source>
        <dbReference type="Proteomes" id="UP001589894"/>
    </source>
</evidence>
<protein>
    <recommendedName>
        <fullName evidence="4">DUF4878 domain-containing protein</fullName>
    </recommendedName>
</protein>
<evidence type="ECO:0000256" key="1">
    <source>
        <dbReference type="SAM" id="Phobius"/>
    </source>
</evidence>
<evidence type="ECO:0008006" key="4">
    <source>
        <dbReference type="Google" id="ProtNLM"/>
    </source>
</evidence>
<keyword evidence="1" id="KW-1133">Transmembrane helix</keyword>
<feature type="transmembrane region" description="Helical" evidence="1">
    <location>
        <begin position="18"/>
        <end position="40"/>
    </location>
</feature>
<organism evidence="2 3">
    <name type="scientific">Plantactinospora siamensis</name>
    <dbReference type="NCBI Taxonomy" id="555372"/>
    <lineage>
        <taxon>Bacteria</taxon>
        <taxon>Bacillati</taxon>
        <taxon>Actinomycetota</taxon>
        <taxon>Actinomycetes</taxon>
        <taxon>Micromonosporales</taxon>
        <taxon>Micromonosporaceae</taxon>
        <taxon>Plantactinospora</taxon>
    </lineage>
</organism>
<sequence length="152" mass="16374">MSYEVGGRPARRPPVRRIVLLSVAVVLVVCCVGAAGLGAWNFQALRGTSGPVREAADGFLRDVSAGNAGHAYDGLCPGTRDRWTRDEFVRYATGAEAVLRYTVDKVKVATKNGQPRGSVTVQLFRRSGAVQRRTLMVVRDGGTWRVCGDAPI</sequence>
<proteinExistence type="predicted"/>
<dbReference type="EMBL" id="JBHLUE010000012">
    <property type="protein sequence ID" value="MFC0565820.1"/>
    <property type="molecule type" value="Genomic_DNA"/>
</dbReference>
<evidence type="ECO:0000313" key="2">
    <source>
        <dbReference type="EMBL" id="MFC0565820.1"/>
    </source>
</evidence>
<comment type="caution">
    <text evidence="2">The sequence shown here is derived from an EMBL/GenBank/DDBJ whole genome shotgun (WGS) entry which is preliminary data.</text>
</comment>
<keyword evidence="1" id="KW-0812">Transmembrane</keyword>
<accession>A0ABV6NYF9</accession>
<dbReference type="Proteomes" id="UP001589894">
    <property type="component" value="Unassembled WGS sequence"/>
</dbReference>
<dbReference type="RefSeq" id="WP_377340040.1">
    <property type="nucleotide sequence ID" value="NZ_JBHLUE010000012.1"/>
</dbReference>
<reference evidence="2 3" key="1">
    <citation type="submission" date="2024-09" db="EMBL/GenBank/DDBJ databases">
        <authorList>
            <person name="Sun Q."/>
            <person name="Mori K."/>
        </authorList>
    </citation>
    <scope>NUCLEOTIDE SEQUENCE [LARGE SCALE GENOMIC DNA]</scope>
    <source>
        <strain evidence="2 3">TBRC 2205</strain>
    </source>
</reference>
<keyword evidence="1" id="KW-0472">Membrane</keyword>